<dbReference type="InterPro" id="IPR013324">
    <property type="entry name" value="RNA_pol_sigma_r3/r4-like"/>
</dbReference>
<comment type="similarity">
    <text evidence="1">Belongs to the sigma-70 factor family. ECF subfamily.</text>
</comment>
<feature type="compositionally biased region" description="Low complexity" evidence="6">
    <location>
        <begin position="333"/>
        <end position="368"/>
    </location>
</feature>
<dbReference type="Gene3D" id="1.10.1740.10">
    <property type="match status" value="1"/>
</dbReference>
<dbReference type="RefSeq" id="WP_121657535.1">
    <property type="nucleotide sequence ID" value="NZ_RCUW01000005.1"/>
</dbReference>
<dbReference type="SUPFAM" id="SSF88659">
    <property type="entry name" value="Sigma3 and sigma4 domains of RNA polymerase sigma factors"/>
    <property type="match status" value="1"/>
</dbReference>
<dbReference type="EMBL" id="RCUW01000005">
    <property type="protein sequence ID" value="RLP69248.1"/>
    <property type="molecule type" value="Genomic_DNA"/>
</dbReference>
<dbReference type="Gene3D" id="1.10.10.10">
    <property type="entry name" value="Winged helix-like DNA-binding domain superfamily/Winged helix DNA-binding domain"/>
    <property type="match status" value="1"/>
</dbReference>
<dbReference type="AlphaFoldDB" id="A0A3L6ZN46"/>
<feature type="compositionally biased region" description="Pro residues" evidence="6">
    <location>
        <begin position="421"/>
        <end position="450"/>
    </location>
</feature>
<dbReference type="Pfam" id="PF04542">
    <property type="entry name" value="Sigma70_r2"/>
    <property type="match status" value="1"/>
</dbReference>
<dbReference type="SUPFAM" id="SSF88946">
    <property type="entry name" value="Sigma2 domain of RNA polymerase sigma factors"/>
    <property type="match status" value="1"/>
</dbReference>
<comment type="caution">
    <text evidence="8">The sequence shown here is derived from an EMBL/GenBank/DDBJ whole genome shotgun (WGS) entry which is preliminary data.</text>
</comment>
<dbReference type="Gene3D" id="2.60.40.10">
    <property type="entry name" value="Immunoglobulins"/>
    <property type="match status" value="1"/>
</dbReference>
<keyword evidence="5" id="KW-0804">Transcription</keyword>
<keyword evidence="4" id="KW-0238">DNA-binding</keyword>
<evidence type="ECO:0000256" key="4">
    <source>
        <dbReference type="ARBA" id="ARBA00023125"/>
    </source>
</evidence>
<name>A0A3L6ZN46_9MICO</name>
<dbReference type="PANTHER" id="PTHR43133:SF8">
    <property type="entry name" value="RNA POLYMERASE SIGMA FACTOR HI_1459-RELATED"/>
    <property type="match status" value="1"/>
</dbReference>
<dbReference type="InterPro" id="IPR007627">
    <property type="entry name" value="RNA_pol_sigma70_r2"/>
</dbReference>
<gene>
    <name evidence="8" type="ORF">D9V30_08010</name>
</gene>
<dbReference type="InterPro" id="IPR013325">
    <property type="entry name" value="RNA_pol_sigma_r2"/>
</dbReference>
<dbReference type="GO" id="GO:0016987">
    <property type="term" value="F:sigma factor activity"/>
    <property type="evidence" value="ECO:0007669"/>
    <property type="project" value="UniProtKB-KW"/>
</dbReference>
<dbReference type="InterPro" id="IPR039425">
    <property type="entry name" value="RNA_pol_sigma-70-like"/>
</dbReference>
<feature type="domain" description="RNA polymerase sigma-70 region 2" evidence="7">
    <location>
        <begin position="43"/>
        <end position="88"/>
    </location>
</feature>
<dbReference type="Gene3D" id="1.10.10.1320">
    <property type="entry name" value="Anti-sigma factor, zinc-finger domain"/>
    <property type="match status" value="1"/>
</dbReference>
<dbReference type="InterPro" id="IPR014284">
    <property type="entry name" value="RNA_pol_sigma-70_dom"/>
</dbReference>
<protein>
    <submittedName>
        <fullName evidence="8">Sigma-70 family RNA polymerase sigma factor</fullName>
    </submittedName>
</protein>
<dbReference type="GO" id="GO:0003677">
    <property type="term" value="F:DNA binding"/>
    <property type="evidence" value="ECO:0007669"/>
    <property type="project" value="UniProtKB-KW"/>
</dbReference>
<organism evidence="8 9">
    <name type="scientific">Mycetocola reblochoni</name>
    <dbReference type="NCBI Taxonomy" id="331618"/>
    <lineage>
        <taxon>Bacteria</taxon>
        <taxon>Bacillati</taxon>
        <taxon>Actinomycetota</taxon>
        <taxon>Actinomycetes</taxon>
        <taxon>Micrococcales</taxon>
        <taxon>Microbacteriaceae</taxon>
        <taxon>Mycetocola</taxon>
    </lineage>
</organism>
<accession>A0A3L6ZN46</accession>
<evidence type="ECO:0000256" key="3">
    <source>
        <dbReference type="ARBA" id="ARBA00023082"/>
    </source>
</evidence>
<dbReference type="InterPro" id="IPR041916">
    <property type="entry name" value="Anti_sigma_zinc_sf"/>
</dbReference>
<feature type="compositionally biased region" description="Low complexity" evidence="6">
    <location>
        <begin position="378"/>
        <end position="402"/>
    </location>
</feature>
<proteinExistence type="inferred from homology"/>
<sequence>MPLSRSAIRSDEALVAASRRDDSTAYAELWSRHYAAGMTVARSSSSTIDPEDLVQEAFTRIYRALLAGGGPRGAFRPYLFTTVRNTAASWGSARKDSAVDMLDMLEDPRSTEEASASALDQSLTVRAFRTLPTRWQEVLWYGEVEGLSPARIAPLLGMRANAVAALAYRAREGLRQAWIQAHIAEVPADSACHWTISRVGKYARGKLNGTELTAFNAHLVDCARCTLVAEEASHVSSRIALVLLPITVGVGGSGAYLAWTQAAGGTAAAALPPAVTAAHGGGLAAAGGTGTALSGTGTGAGAVALGGTAGVATAVTTGVALVAAVVGGVIISTSPSPSEAPAARAAVSSIDPTSSSTPIPVASDEPTPDTSPTPAPPATEQQPHRAPAPTAGPTTAATTPDAPADRTDRTPPGTAVAPLDPGEPAPAPTVSPTPTPAPTPSPTPAPTPGPERPDAPTIEVDTGANDTLYPIVSGRAEPGAEVTVAVDGDELARITADPSGAYITEALVVPSGRAVTMTAVQTEDGAASPLAETTFELPDAPSGWLWYLAEGGAVTGAVHVTGVPGAALHIDIDGAAAGEGSLDATGAARIAFAGAANGAVAQLTVSYADGDRVGPSASAELQLGPRP</sequence>
<dbReference type="NCBIfam" id="TIGR02937">
    <property type="entry name" value="sigma70-ECF"/>
    <property type="match status" value="1"/>
</dbReference>
<dbReference type="InterPro" id="IPR036388">
    <property type="entry name" value="WH-like_DNA-bd_sf"/>
</dbReference>
<dbReference type="PANTHER" id="PTHR43133">
    <property type="entry name" value="RNA POLYMERASE ECF-TYPE SIGMA FACTO"/>
    <property type="match status" value="1"/>
</dbReference>
<evidence type="ECO:0000256" key="2">
    <source>
        <dbReference type="ARBA" id="ARBA00023015"/>
    </source>
</evidence>
<keyword evidence="2" id="KW-0805">Transcription regulation</keyword>
<evidence type="ECO:0000259" key="7">
    <source>
        <dbReference type="Pfam" id="PF04542"/>
    </source>
</evidence>
<dbReference type="Proteomes" id="UP000275395">
    <property type="component" value="Unassembled WGS sequence"/>
</dbReference>
<keyword evidence="3" id="KW-0731">Sigma factor</keyword>
<evidence type="ECO:0000256" key="6">
    <source>
        <dbReference type="SAM" id="MobiDB-lite"/>
    </source>
</evidence>
<dbReference type="InterPro" id="IPR013783">
    <property type="entry name" value="Ig-like_fold"/>
</dbReference>
<dbReference type="GO" id="GO:0005975">
    <property type="term" value="P:carbohydrate metabolic process"/>
    <property type="evidence" value="ECO:0007669"/>
    <property type="project" value="UniProtKB-ARBA"/>
</dbReference>
<evidence type="ECO:0000313" key="9">
    <source>
        <dbReference type="Proteomes" id="UP000275395"/>
    </source>
</evidence>
<dbReference type="GO" id="GO:0006352">
    <property type="term" value="P:DNA-templated transcription initiation"/>
    <property type="evidence" value="ECO:0007669"/>
    <property type="project" value="InterPro"/>
</dbReference>
<evidence type="ECO:0000256" key="5">
    <source>
        <dbReference type="ARBA" id="ARBA00023163"/>
    </source>
</evidence>
<evidence type="ECO:0000313" key="8">
    <source>
        <dbReference type="EMBL" id="RLP69248.1"/>
    </source>
</evidence>
<reference evidence="8 9" key="1">
    <citation type="submission" date="2018-10" db="EMBL/GenBank/DDBJ databases">
        <authorList>
            <person name="Li J."/>
        </authorList>
    </citation>
    <scope>NUCLEOTIDE SEQUENCE [LARGE SCALE GENOMIC DNA]</scope>
    <source>
        <strain evidence="8 9">JCM 30549</strain>
    </source>
</reference>
<feature type="region of interest" description="Disordered" evidence="6">
    <location>
        <begin position="333"/>
        <end position="459"/>
    </location>
</feature>
<evidence type="ECO:0000256" key="1">
    <source>
        <dbReference type="ARBA" id="ARBA00010641"/>
    </source>
</evidence>